<dbReference type="Gene3D" id="3.60.10.10">
    <property type="entry name" value="Endonuclease/exonuclease/phosphatase"/>
    <property type="match status" value="1"/>
</dbReference>
<reference evidence="2" key="1">
    <citation type="journal article" date="2014" name="PLoS ONE">
        <title>Transcriptome-Based Identification of ABC Transporters in the Western Tarnished Plant Bug Lygus hesperus.</title>
        <authorList>
            <person name="Hull J.J."/>
            <person name="Chaney K."/>
            <person name="Geib S.M."/>
            <person name="Fabrick J.A."/>
            <person name="Brent C.S."/>
            <person name="Walsh D."/>
            <person name="Lavine L.C."/>
        </authorList>
    </citation>
    <scope>NUCLEOTIDE SEQUENCE</scope>
</reference>
<accession>A0A0A9YRG7</accession>
<name>A0A0A9YRG7_LYGHE</name>
<gene>
    <name evidence="2" type="primary">DNASE1</name>
    <name evidence="2" type="ORF">CM83_102498</name>
</gene>
<dbReference type="Pfam" id="PF14529">
    <property type="entry name" value="Exo_endo_phos_2"/>
    <property type="match status" value="1"/>
</dbReference>
<dbReference type="EMBL" id="GBHO01009906">
    <property type="protein sequence ID" value="JAG33698.1"/>
    <property type="molecule type" value="Transcribed_RNA"/>
</dbReference>
<dbReference type="AlphaFoldDB" id="A0A0A9YRG7"/>
<evidence type="ECO:0000313" key="2">
    <source>
        <dbReference type="EMBL" id="JAG33698.1"/>
    </source>
</evidence>
<evidence type="ECO:0000259" key="1">
    <source>
        <dbReference type="Pfam" id="PF14529"/>
    </source>
</evidence>
<proteinExistence type="predicted"/>
<feature type="non-terminal residue" evidence="2">
    <location>
        <position position="1"/>
    </location>
</feature>
<protein>
    <submittedName>
        <fullName evidence="2">Deoxyribonuclease-1</fullName>
    </submittedName>
</protein>
<dbReference type="InterPro" id="IPR036691">
    <property type="entry name" value="Endo/exonu/phosph_ase_sf"/>
</dbReference>
<dbReference type="SUPFAM" id="SSF56219">
    <property type="entry name" value="DNase I-like"/>
    <property type="match status" value="1"/>
</dbReference>
<dbReference type="InterPro" id="IPR005135">
    <property type="entry name" value="Endo/exonuclease/phosphatase"/>
</dbReference>
<dbReference type="GO" id="GO:0003824">
    <property type="term" value="F:catalytic activity"/>
    <property type="evidence" value="ECO:0007669"/>
    <property type="project" value="InterPro"/>
</dbReference>
<feature type="non-terminal residue" evidence="2">
    <location>
        <position position="164"/>
    </location>
</feature>
<organism evidence="2">
    <name type="scientific">Lygus hesperus</name>
    <name type="common">Western plant bug</name>
    <dbReference type="NCBI Taxonomy" id="30085"/>
    <lineage>
        <taxon>Eukaryota</taxon>
        <taxon>Metazoa</taxon>
        <taxon>Ecdysozoa</taxon>
        <taxon>Arthropoda</taxon>
        <taxon>Hexapoda</taxon>
        <taxon>Insecta</taxon>
        <taxon>Pterygota</taxon>
        <taxon>Neoptera</taxon>
        <taxon>Paraneoptera</taxon>
        <taxon>Hemiptera</taxon>
        <taxon>Heteroptera</taxon>
        <taxon>Panheteroptera</taxon>
        <taxon>Cimicomorpha</taxon>
        <taxon>Miridae</taxon>
        <taxon>Mirini</taxon>
        <taxon>Lygus</taxon>
    </lineage>
</organism>
<reference evidence="2" key="2">
    <citation type="submission" date="2014-07" db="EMBL/GenBank/DDBJ databases">
        <authorList>
            <person name="Hull J."/>
        </authorList>
    </citation>
    <scope>NUCLEOTIDE SEQUENCE</scope>
</reference>
<sequence length="164" mass="18167">CTFIRLENTHVISLNVDKVSCFTIIPVYLNGGHWDADLDSLTATINSSRSHNLLLMGDFNARIGAEQNVPQEVLNTWWESSRQSKDSAIDHKGELLIEWCNKLDIVIMNGRSISDSVGDHTYIGYNGSSVIDLGGVSTELLKVVKNFKVIDASWSDHMPIAVCC</sequence>
<feature type="domain" description="Endonuclease/exonuclease/phosphatase" evidence="1">
    <location>
        <begin position="23"/>
        <end position="161"/>
    </location>
</feature>